<evidence type="ECO:0000256" key="7">
    <source>
        <dbReference type="ARBA" id="ARBA00023180"/>
    </source>
</evidence>
<name>A0A671UVB0_SPAAU</name>
<dbReference type="FunFam" id="2.60.40.10:FF:000088">
    <property type="entry name" value="Butyrophilin subfamily 1 member A1"/>
    <property type="match status" value="1"/>
</dbReference>
<dbReference type="GO" id="GO:0042110">
    <property type="term" value="P:T cell activation"/>
    <property type="evidence" value="ECO:0007669"/>
    <property type="project" value="UniProtKB-ARBA"/>
</dbReference>
<dbReference type="Pfam" id="PF22705">
    <property type="entry name" value="C2-set_3"/>
    <property type="match status" value="1"/>
</dbReference>
<dbReference type="GO" id="GO:1903037">
    <property type="term" value="P:regulation of leukocyte cell-cell adhesion"/>
    <property type="evidence" value="ECO:0007669"/>
    <property type="project" value="UniProtKB-ARBA"/>
</dbReference>
<dbReference type="InterPro" id="IPR013106">
    <property type="entry name" value="Ig_V-set"/>
</dbReference>
<evidence type="ECO:0000256" key="8">
    <source>
        <dbReference type="ARBA" id="ARBA00023319"/>
    </source>
</evidence>
<keyword evidence="4 11" id="KW-1133">Transmembrane helix</keyword>
<evidence type="ECO:0000256" key="1">
    <source>
        <dbReference type="ARBA" id="ARBA00004370"/>
    </source>
</evidence>
<dbReference type="InterPro" id="IPR007110">
    <property type="entry name" value="Ig-like_dom"/>
</dbReference>
<feature type="compositionally biased region" description="Basic and acidic residues" evidence="10">
    <location>
        <begin position="415"/>
        <end position="431"/>
    </location>
</feature>
<dbReference type="InterPro" id="IPR050504">
    <property type="entry name" value="IgSF_BTN/MOG"/>
</dbReference>
<dbReference type="PROSITE" id="PS50835">
    <property type="entry name" value="IG_LIKE"/>
    <property type="match status" value="2"/>
</dbReference>
<reference evidence="14" key="2">
    <citation type="submission" date="2025-08" db="UniProtKB">
        <authorList>
            <consortium name="Ensembl"/>
        </authorList>
    </citation>
    <scope>IDENTIFICATION</scope>
</reference>
<keyword evidence="7" id="KW-0325">Glycoprotein</keyword>
<dbReference type="GO" id="GO:0009897">
    <property type="term" value="C:external side of plasma membrane"/>
    <property type="evidence" value="ECO:0007669"/>
    <property type="project" value="TreeGrafter"/>
</dbReference>
<dbReference type="GO" id="GO:0050852">
    <property type="term" value="P:T cell receptor signaling pathway"/>
    <property type="evidence" value="ECO:0007669"/>
    <property type="project" value="TreeGrafter"/>
</dbReference>
<keyword evidence="5 11" id="KW-0472">Membrane</keyword>
<reference evidence="14" key="3">
    <citation type="submission" date="2025-09" db="UniProtKB">
        <authorList>
            <consortium name="Ensembl"/>
        </authorList>
    </citation>
    <scope>IDENTIFICATION</scope>
</reference>
<dbReference type="GO" id="GO:0001817">
    <property type="term" value="P:regulation of cytokine production"/>
    <property type="evidence" value="ECO:0007669"/>
    <property type="project" value="TreeGrafter"/>
</dbReference>
<dbReference type="InterPro" id="IPR036179">
    <property type="entry name" value="Ig-like_dom_sf"/>
</dbReference>
<dbReference type="GO" id="GO:0050863">
    <property type="term" value="P:regulation of T cell activation"/>
    <property type="evidence" value="ECO:0007669"/>
    <property type="project" value="UniProtKB-ARBA"/>
</dbReference>
<accession>A0A671UVB0</accession>
<dbReference type="PANTHER" id="PTHR24100:SF151">
    <property type="entry name" value="ICOS LIGAND"/>
    <property type="match status" value="1"/>
</dbReference>
<evidence type="ECO:0000256" key="6">
    <source>
        <dbReference type="ARBA" id="ARBA00023157"/>
    </source>
</evidence>
<evidence type="ECO:0000256" key="3">
    <source>
        <dbReference type="ARBA" id="ARBA00022729"/>
    </source>
</evidence>
<evidence type="ECO:0000256" key="2">
    <source>
        <dbReference type="ARBA" id="ARBA00022692"/>
    </source>
</evidence>
<feature type="chain" id="PRO_5025673319" evidence="12">
    <location>
        <begin position="34"/>
        <end position="458"/>
    </location>
</feature>
<dbReference type="SMART" id="SM00407">
    <property type="entry name" value="IGc1"/>
    <property type="match status" value="1"/>
</dbReference>
<dbReference type="Proteomes" id="UP000472265">
    <property type="component" value="Chromosome 10"/>
</dbReference>
<dbReference type="InterPro" id="IPR053896">
    <property type="entry name" value="BTN3A2-like_Ig-C"/>
</dbReference>
<proteinExistence type="inferred from homology"/>
<evidence type="ECO:0000256" key="9">
    <source>
        <dbReference type="ARBA" id="ARBA00038221"/>
    </source>
</evidence>
<evidence type="ECO:0000256" key="4">
    <source>
        <dbReference type="ARBA" id="ARBA00022989"/>
    </source>
</evidence>
<evidence type="ECO:0000313" key="15">
    <source>
        <dbReference type="Proteomes" id="UP000472265"/>
    </source>
</evidence>
<feature type="compositionally biased region" description="Basic and acidic residues" evidence="10">
    <location>
        <begin position="344"/>
        <end position="354"/>
    </location>
</feature>
<dbReference type="Ensembl" id="ENSSAUT00010018890.1">
    <property type="protein sequence ID" value="ENSSAUP00010017868.1"/>
    <property type="gene ID" value="ENSSAUG00010008118.1"/>
</dbReference>
<feature type="domain" description="Ig-like" evidence="13">
    <location>
        <begin position="50"/>
        <end position="132"/>
    </location>
</feature>
<dbReference type="GO" id="GO:0005102">
    <property type="term" value="F:signaling receptor binding"/>
    <property type="evidence" value="ECO:0007669"/>
    <property type="project" value="TreeGrafter"/>
</dbReference>
<dbReference type="InterPro" id="IPR003599">
    <property type="entry name" value="Ig_sub"/>
</dbReference>
<evidence type="ECO:0000256" key="10">
    <source>
        <dbReference type="SAM" id="MobiDB-lite"/>
    </source>
</evidence>
<evidence type="ECO:0000256" key="5">
    <source>
        <dbReference type="ARBA" id="ARBA00023136"/>
    </source>
</evidence>
<keyword evidence="15" id="KW-1185">Reference proteome</keyword>
<feature type="compositionally biased region" description="Basic and acidic residues" evidence="10">
    <location>
        <begin position="363"/>
        <end position="379"/>
    </location>
</feature>
<comment type="similarity">
    <text evidence="9">Belongs to the SKINT family.</text>
</comment>
<protein>
    <submittedName>
        <fullName evidence="14">Butyrophilin subfamily 3 member A2-like</fullName>
    </submittedName>
</protein>
<dbReference type="Gene3D" id="2.60.40.10">
    <property type="entry name" value="Immunoglobulins"/>
    <property type="match status" value="2"/>
</dbReference>
<feature type="region of interest" description="Disordered" evidence="10">
    <location>
        <begin position="278"/>
        <end position="458"/>
    </location>
</feature>
<dbReference type="InterPro" id="IPR013783">
    <property type="entry name" value="Ig-like_fold"/>
</dbReference>
<reference evidence="14" key="1">
    <citation type="submission" date="2021-04" db="EMBL/GenBank/DDBJ databases">
        <authorList>
            <consortium name="Wellcome Sanger Institute Data Sharing"/>
        </authorList>
    </citation>
    <scope>NUCLEOTIDE SEQUENCE [LARGE SCALE GENOMIC DNA]</scope>
</reference>
<dbReference type="InParanoid" id="A0A671UVB0"/>
<organism evidence="14 15">
    <name type="scientific">Sparus aurata</name>
    <name type="common">Gilthead sea bream</name>
    <dbReference type="NCBI Taxonomy" id="8175"/>
    <lineage>
        <taxon>Eukaryota</taxon>
        <taxon>Metazoa</taxon>
        <taxon>Chordata</taxon>
        <taxon>Craniata</taxon>
        <taxon>Vertebrata</taxon>
        <taxon>Euteleostomi</taxon>
        <taxon>Actinopterygii</taxon>
        <taxon>Neopterygii</taxon>
        <taxon>Teleostei</taxon>
        <taxon>Neoteleostei</taxon>
        <taxon>Acanthomorphata</taxon>
        <taxon>Eupercaria</taxon>
        <taxon>Spariformes</taxon>
        <taxon>Sparidae</taxon>
        <taxon>Sparus</taxon>
    </lineage>
</organism>
<keyword evidence="8" id="KW-0393">Immunoglobulin domain</keyword>
<keyword evidence="2 11" id="KW-0812">Transmembrane</keyword>
<feature type="signal peptide" evidence="12">
    <location>
        <begin position="1"/>
        <end position="33"/>
    </location>
</feature>
<dbReference type="PANTHER" id="PTHR24100">
    <property type="entry name" value="BUTYROPHILIN"/>
    <property type="match status" value="1"/>
</dbReference>
<sequence length="458" mass="51675">MLLSTMHHLKLRPFTALVFYHTVVLLLLTPSCGGESQVFGPVHPIVALVGEDIILPCHLEPAMDASELTVEWARPDLDPRFVHVWRDGVELENKKHQFYKGRTFLFTEELKRGNISLNISNVRISDQGTYRCFIPGLSRSSLAKLVVGSVSSPVIKMNNSTKGVLQCESTGWYPEPEVFWLDGEGNLLSAGPTETVRGPDDLYTVSSRVTVEKRHSNSFTCRVQQNRTNQTRETHIHVPDDFFAVRSSSVPIITGLAVCIMFISAAVFVVWKWRQKKNKDNKQGEKKKNESEHQDLMGGGRNEKEEATMNQDKHGENTTLTLTAVKNSEEIPLDSQKRGNGQKFSEETTHEGNQREISVQKNASEKQEDNKLPSERVQRVEQLMNPSQDTKPKSHNRELIKDTEMLNNKQIVTANREKFSVQSDESEKKPQSDSQRAQGTKKRDTSVLTVAGGHIMRS</sequence>
<feature type="compositionally biased region" description="Basic and acidic residues" evidence="10">
    <location>
        <begin position="390"/>
        <end position="404"/>
    </location>
</feature>
<comment type="subcellular location">
    <subcellularLocation>
        <location evidence="1">Membrane</location>
    </subcellularLocation>
</comment>
<evidence type="ECO:0000256" key="12">
    <source>
        <dbReference type="SAM" id="SignalP"/>
    </source>
</evidence>
<dbReference type="SMART" id="SM00409">
    <property type="entry name" value="IG"/>
    <property type="match status" value="2"/>
</dbReference>
<feature type="domain" description="Ig-like" evidence="13">
    <location>
        <begin position="135"/>
        <end position="237"/>
    </location>
</feature>
<dbReference type="SUPFAM" id="SSF48726">
    <property type="entry name" value="Immunoglobulin"/>
    <property type="match status" value="2"/>
</dbReference>
<dbReference type="InterPro" id="IPR003597">
    <property type="entry name" value="Ig_C1-set"/>
</dbReference>
<evidence type="ECO:0000259" key="13">
    <source>
        <dbReference type="PROSITE" id="PS50835"/>
    </source>
</evidence>
<gene>
    <name evidence="14" type="primary">LOC115590460</name>
</gene>
<keyword evidence="6" id="KW-1015">Disulfide bond</keyword>
<feature type="transmembrane region" description="Helical" evidence="11">
    <location>
        <begin position="252"/>
        <end position="271"/>
    </location>
</feature>
<evidence type="ECO:0000256" key="11">
    <source>
        <dbReference type="SAM" id="Phobius"/>
    </source>
</evidence>
<keyword evidence="3 12" id="KW-0732">Signal</keyword>
<evidence type="ECO:0000313" key="14">
    <source>
        <dbReference type="Ensembl" id="ENSSAUP00010017868.1"/>
    </source>
</evidence>
<dbReference type="AlphaFoldDB" id="A0A671UVB0"/>
<feature type="compositionally biased region" description="Polar residues" evidence="10">
    <location>
        <begin position="317"/>
        <end position="326"/>
    </location>
</feature>
<dbReference type="Pfam" id="PF07686">
    <property type="entry name" value="V-set"/>
    <property type="match status" value="1"/>
</dbReference>
<dbReference type="FunFam" id="2.60.40.10:FF:000142">
    <property type="entry name" value="V-set domain-containing T-cell activation inhibitor 1"/>
    <property type="match status" value="1"/>
</dbReference>
<feature type="compositionally biased region" description="Basic and acidic residues" evidence="10">
    <location>
        <begin position="278"/>
        <end position="316"/>
    </location>
</feature>
<dbReference type="GeneTree" id="ENSGT01050000244843"/>